<organism evidence="1 2">
    <name type="scientific">Eleutherodactylus coqui</name>
    <name type="common">Puerto Rican coqui</name>
    <dbReference type="NCBI Taxonomy" id="57060"/>
    <lineage>
        <taxon>Eukaryota</taxon>
        <taxon>Metazoa</taxon>
        <taxon>Chordata</taxon>
        <taxon>Craniata</taxon>
        <taxon>Vertebrata</taxon>
        <taxon>Euteleostomi</taxon>
        <taxon>Amphibia</taxon>
        <taxon>Batrachia</taxon>
        <taxon>Anura</taxon>
        <taxon>Neobatrachia</taxon>
        <taxon>Hyloidea</taxon>
        <taxon>Eleutherodactylidae</taxon>
        <taxon>Eleutherodactylinae</taxon>
        <taxon>Eleutherodactylus</taxon>
        <taxon>Eleutherodactylus</taxon>
    </lineage>
</organism>
<keyword evidence="2" id="KW-1185">Reference proteome</keyword>
<reference evidence="1" key="1">
    <citation type="thesis" date="2020" institute="ProQuest LLC" country="789 East Eisenhower Parkway, Ann Arbor, MI, USA">
        <title>Comparative Genomics and Chromosome Evolution.</title>
        <authorList>
            <person name="Mudd A.B."/>
        </authorList>
    </citation>
    <scope>NUCLEOTIDE SEQUENCE</scope>
    <source>
        <strain evidence="1">HN-11 Male</strain>
        <tissue evidence="1">Kidney and liver</tissue>
    </source>
</reference>
<dbReference type="EMBL" id="WNTK01008854">
    <property type="protein sequence ID" value="KAG9462921.1"/>
    <property type="molecule type" value="Genomic_DNA"/>
</dbReference>
<protein>
    <submittedName>
        <fullName evidence="1">Uncharacterized protein</fullName>
    </submittedName>
</protein>
<name>A0A8J6B7U2_ELECQ</name>
<accession>A0A8J6B7U2</accession>
<proteinExistence type="predicted"/>
<evidence type="ECO:0000313" key="1">
    <source>
        <dbReference type="EMBL" id="KAG9462921.1"/>
    </source>
</evidence>
<evidence type="ECO:0000313" key="2">
    <source>
        <dbReference type="Proteomes" id="UP000770717"/>
    </source>
</evidence>
<dbReference type="Proteomes" id="UP000770717">
    <property type="component" value="Unassembled WGS sequence"/>
</dbReference>
<sequence>MLLYRAAREAAPPTSVCCVHCALCWTAESLQLEGQVTTWELHFLLVSAVHSALCWTPRVSTAGGEFYLTGRKEDLVTLKS</sequence>
<gene>
    <name evidence="1" type="ORF">GDO78_022827</name>
</gene>
<comment type="caution">
    <text evidence="1">The sequence shown here is derived from an EMBL/GenBank/DDBJ whole genome shotgun (WGS) entry which is preliminary data.</text>
</comment>
<dbReference type="AlphaFoldDB" id="A0A8J6B7U2"/>